<evidence type="ECO:0000313" key="1">
    <source>
        <dbReference type="EMBL" id="QSG04651.1"/>
    </source>
</evidence>
<organism evidence="1 2">
    <name type="scientific">Halapricum desulfuricans</name>
    <dbReference type="NCBI Taxonomy" id="2841257"/>
    <lineage>
        <taxon>Archaea</taxon>
        <taxon>Methanobacteriati</taxon>
        <taxon>Methanobacteriota</taxon>
        <taxon>Stenosarchaea group</taxon>
        <taxon>Halobacteria</taxon>
        <taxon>Halobacteriales</taxon>
        <taxon>Haloarculaceae</taxon>
        <taxon>Halapricum</taxon>
    </lineage>
</organism>
<sequence length="73" mass="8304">MGSDGDYYGEVDVWERLETGDWTPFAWDRESGVEWVETDDQQLLVLTPVPPRELPPRVDVEQTEAGIRIADVA</sequence>
<dbReference type="AlphaFoldDB" id="A0A897MWK5"/>
<gene>
    <name evidence="1" type="ORF">HSR121_0295</name>
</gene>
<evidence type="ECO:0000313" key="2">
    <source>
        <dbReference type="Proteomes" id="UP000663525"/>
    </source>
</evidence>
<name>A0A897MWK5_9EURY</name>
<dbReference type="EMBL" id="CP064787">
    <property type="protein sequence ID" value="QSG04651.1"/>
    <property type="molecule type" value="Genomic_DNA"/>
</dbReference>
<reference evidence="1" key="1">
    <citation type="submission" date="2020-11" db="EMBL/GenBank/DDBJ databases">
        <title>Carbohydrate-dependent, anaerobic sulfur respiration: A novel catabolism in halophilic archaea.</title>
        <authorList>
            <person name="Sorokin D.Y."/>
            <person name="Messina E."/>
            <person name="Smedile F."/>
            <person name="La Cono V."/>
            <person name="Hallsworth J.E."/>
            <person name="Yakimov M.M."/>
        </authorList>
    </citation>
    <scope>NUCLEOTIDE SEQUENCE</scope>
    <source>
        <strain evidence="1">HSR12-1</strain>
    </source>
</reference>
<protein>
    <submittedName>
        <fullName evidence="1">Uncharacterized protein</fullName>
    </submittedName>
</protein>
<proteinExistence type="predicted"/>
<dbReference type="Proteomes" id="UP000663525">
    <property type="component" value="Chromosome"/>
</dbReference>
<accession>A0A897MWK5</accession>